<dbReference type="EMBL" id="JBHSOW010000028">
    <property type="protein sequence ID" value="MFC5649069.1"/>
    <property type="molecule type" value="Genomic_DNA"/>
</dbReference>
<evidence type="ECO:0008006" key="3">
    <source>
        <dbReference type="Google" id="ProtNLM"/>
    </source>
</evidence>
<keyword evidence="2" id="KW-1185">Reference proteome</keyword>
<dbReference type="RefSeq" id="WP_379187557.1">
    <property type="nucleotide sequence ID" value="NZ_JBHSOW010000028.1"/>
</dbReference>
<name>A0ABW0VWH2_9BACL</name>
<reference evidence="2" key="1">
    <citation type="journal article" date="2019" name="Int. J. Syst. Evol. Microbiol.">
        <title>The Global Catalogue of Microorganisms (GCM) 10K type strain sequencing project: providing services to taxonomists for standard genome sequencing and annotation.</title>
        <authorList>
            <consortium name="The Broad Institute Genomics Platform"/>
            <consortium name="The Broad Institute Genome Sequencing Center for Infectious Disease"/>
            <person name="Wu L."/>
            <person name="Ma J."/>
        </authorList>
    </citation>
    <scope>NUCLEOTIDE SEQUENCE [LARGE SCALE GENOMIC DNA]</scope>
    <source>
        <strain evidence="2">CGMCC 1.3240</strain>
    </source>
</reference>
<organism evidence="1 2">
    <name type="scientific">Paenibacillus solisilvae</name>
    <dbReference type="NCBI Taxonomy" id="2486751"/>
    <lineage>
        <taxon>Bacteria</taxon>
        <taxon>Bacillati</taxon>
        <taxon>Bacillota</taxon>
        <taxon>Bacilli</taxon>
        <taxon>Bacillales</taxon>
        <taxon>Paenibacillaceae</taxon>
        <taxon>Paenibacillus</taxon>
    </lineage>
</organism>
<evidence type="ECO:0000313" key="2">
    <source>
        <dbReference type="Proteomes" id="UP001596047"/>
    </source>
</evidence>
<protein>
    <recommendedName>
        <fullName evidence="3">Cyclophilin-like domain-containing protein</fullName>
    </recommendedName>
</protein>
<accession>A0ABW0VWH2</accession>
<dbReference type="Proteomes" id="UP001596047">
    <property type="component" value="Unassembled WGS sequence"/>
</dbReference>
<comment type="caution">
    <text evidence="1">The sequence shown here is derived from an EMBL/GenBank/DDBJ whole genome shotgun (WGS) entry which is preliminary data.</text>
</comment>
<proteinExistence type="predicted"/>
<sequence>MIRTSSFVFLVTADAVGDYLLSVGNIKSVPAFADYTDLSLLKAVDPSLIKVEIK</sequence>
<gene>
    <name evidence="1" type="ORF">ACFPYJ_07980</name>
</gene>
<evidence type="ECO:0000313" key="1">
    <source>
        <dbReference type="EMBL" id="MFC5649069.1"/>
    </source>
</evidence>